<dbReference type="Pfam" id="PF16209">
    <property type="entry name" value="PhoLip_ATPase_N"/>
    <property type="match status" value="1"/>
</dbReference>
<feature type="domain" description="GIT Spa2 homology (SHD)" evidence="24">
    <location>
        <begin position="73"/>
        <end position="103"/>
    </location>
</feature>
<dbReference type="Gene3D" id="3.40.50.1000">
    <property type="entry name" value="HAD superfamily/HAD-like"/>
    <property type="match status" value="1"/>
</dbReference>
<comment type="catalytic activity">
    <reaction evidence="15">
        <text>ATP + H2O + phospholipidSide 1 = ADP + phosphate + phospholipidSide 2.</text>
        <dbReference type="EC" id="7.6.2.1"/>
    </reaction>
</comment>
<dbReference type="InterPro" id="IPR018303">
    <property type="entry name" value="ATPase_P-typ_P_site"/>
</dbReference>
<dbReference type="GO" id="GO:0032456">
    <property type="term" value="P:endocytic recycling"/>
    <property type="evidence" value="ECO:0007669"/>
    <property type="project" value="TreeGrafter"/>
</dbReference>
<feature type="binding site" evidence="19">
    <location>
        <position position="1458"/>
    </location>
    <ligand>
        <name>ATP</name>
        <dbReference type="ChEBI" id="CHEBI:30616"/>
    </ligand>
</feature>
<dbReference type="PANTHER" id="PTHR24092:SF150">
    <property type="entry name" value="PHOSPHOLIPID-TRANSPORTING ATPASE"/>
    <property type="match status" value="1"/>
</dbReference>
<dbReference type="InterPro" id="IPR023298">
    <property type="entry name" value="ATPase_P-typ_TM_dom_sf"/>
</dbReference>
<feature type="compositionally biased region" description="Polar residues" evidence="22">
    <location>
        <begin position="1008"/>
        <end position="1022"/>
    </location>
</feature>
<dbReference type="FunFam" id="3.40.50.1000:FF:000010">
    <property type="entry name" value="Phospholipid-transporting ATPase"/>
    <property type="match status" value="1"/>
</dbReference>
<dbReference type="GO" id="GO:0005524">
    <property type="term" value="F:ATP binding"/>
    <property type="evidence" value="ECO:0007669"/>
    <property type="project" value="UniProtKB-KW"/>
</dbReference>
<dbReference type="CDD" id="cd02073">
    <property type="entry name" value="P-type_ATPase_APLT_Dnf-like"/>
    <property type="match status" value="1"/>
</dbReference>
<dbReference type="GO" id="GO:0016887">
    <property type="term" value="F:ATP hydrolysis activity"/>
    <property type="evidence" value="ECO:0007669"/>
    <property type="project" value="InterPro"/>
</dbReference>
<evidence type="ECO:0000256" key="19">
    <source>
        <dbReference type="PIRSR" id="PIRSR606539-2"/>
    </source>
</evidence>
<evidence type="ECO:0000256" key="13">
    <source>
        <dbReference type="ARBA" id="ARBA00023034"/>
    </source>
</evidence>
<dbReference type="Proteomes" id="UP000029665">
    <property type="component" value="Unassembled WGS sequence"/>
</dbReference>
<dbReference type="EC" id="7.6.2.1" evidence="4"/>
<evidence type="ECO:0000256" key="14">
    <source>
        <dbReference type="ARBA" id="ARBA00023136"/>
    </source>
</evidence>
<feature type="compositionally biased region" description="Polar residues" evidence="22">
    <location>
        <begin position="758"/>
        <end position="767"/>
    </location>
</feature>
<dbReference type="GO" id="GO:0045332">
    <property type="term" value="P:phospholipid translocation"/>
    <property type="evidence" value="ECO:0007669"/>
    <property type="project" value="TreeGrafter"/>
</dbReference>
<dbReference type="GO" id="GO:0005802">
    <property type="term" value="C:trans-Golgi network"/>
    <property type="evidence" value="ECO:0007669"/>
    <property type="project" value="TreeGrafter"/>
</dbReference>
<evidence type="ECO:0000256" key="15">
    <source>
        <dbReference type="ARBA" id="ARBA00034036"/>
    </source>
</evidence>
<dbReference type="FunFam" id="3.40.1110.10:FF:000064">
    <property type="entry name" value="Phospholipid-transporting ATPase"/>
    <property type="match status" value="1"/>
</dbReference>
<dbReference type="Pfam" id="PF23742">
    <property type="entry name" value="VBS_C3G9"/>
    <property type="match status" value="1"/>
</dbReference>
<feature type="transmembrane region" description="Helical" evidence="23">
    <location>
        <begin position="2051"/>
        <end position="2068"/>
    </location>
</feature>
<evidence type="ECO:0000256" key="11">
    <source>
        <dbReference type="ARBA" id="ARBA00022967"/>
    </source>
</evidence>
<evidence type="ECO:0000256" key="12">
    <source>
        <dbReference type="ARBA" id="ARBA00022989"/>
    </source>
</evidence>
<feature type="compositionally biased region" description="Low complexity" evidence="22">
    <location>
        <begin position="794"/>
        <end position="804"/>
    </location>
</feature>
<evidence type="ECO:0000259" key="24">
    <source>
        <dbReference type="SMART" id="SM00555"/>
    </source>
</evidence>
<feature type="transmembrane region" description="Helical" evidence="23">
    <location>
        <begin position="2015"/>
        <end position="2039"/>
    </location>
</feature>
<dbReference type="Pfam" id="PF16212">
    <property type="entry name" value="PhoLip_ATPase_C"/>
    <property type="match status" value="1"/>
</dbReference>
<dbReference type="PANTHER" id="PTHR24092">
    <property type="entry name" value="PROBABLE PHOSPHOLIPID-TRANSPORTING ATPASE"/>
    <property type="match status" value="1"/>
</dbReference>
<feature type="binding site" evidence="19">
    <location>
        <position position="1658"/>
    </location>
    <ligand>
        <name>ATP</name>
        <dbReference type="ChEBI" id="CHEBI:30616"/>
    </ligand>
</feature>
<dbReference type="Pfam" id="PF12205">
    <property type="entry name" value="GIT1_C"/>
    <property type="match status" value="1"/>
</dbReference>
<evidence type="ECO:0000256" key="17">
    <source>
        <dbReference type="ARBA" id="ARBA00051303"/>
    </source>
</evidence>
<feature type="binding site" evidence="19">
    <location>
        <position position="1878"/>
    </location>
    <ligand>
        <name>ATP</name>
        <dbReference type="ChEBI" id="CHEBI:30616"/>
    </ligand>
</feature>
<evidence type="ECO:0000256" key="8">
    <source>
        <dbReference type="ARBA" id="ARBA00022741"/>
    </source>
</evidence>
<feature type="region of interest" description="Disordered" evidence="22">
    <location>
        <begin position="951"/>
        <end position="1059"/>
    </location>
</feature>
<sequence length="2227" mass="247772">MRRNGSTRATSPTNTTYSGISNYRTDSYRPLPTGEKSQPAADPRSIARVHFEELSRYLASYLAKEPANSRSSARQKLTRLTRQQFQELSTDVYDELMRRKNNTDNEVPFLPVRDDFHPKRNQARQKLATLPTGRFKDLSSDVYYELSRRYPEFKEESPEAVPEKSPGSAYDDYPSPDFPRNGRASEDRGNDSGYGESASGAGRRPSEDNERRSADAYGGTNSSRRKPSQDMYGGDRRRPSQDTTSGLGRRPSESVSINSESTSASNAQSATAGMAMIIPNKSTIAEEDIEVPYGRDARDSASTAMDRDRGRDRSVDRGGGGGGASDSERDGDFSPRSPPVGGLGGLNGLSARFQGADGDEDDEGAGGARSGDDYYDRMSYGRQSAASDRSTGAASIGARMLGGRASVTGEEQERMRREYEFKIATMQTRITGLERDLENVQERGRKWTEDEKRVRAMEEELAELRRRLEEKSNSMLSLQQELETLREERAREKDIAARRQRQNEEEIESLRERCERLEASGDGSSVDSEILDQLRSDMEGLLSELSDLSRRNDELMAAKENDLATIRDLDAQLKDYKRKYEQAKTELRSVKATSQLFLPPPKVDDRLPVARDGGLVDIHVTAFVSSIDSLLTAGRSNAPTRVLQPMKDVVNAVTAIIEDVRAFERRPQRERDRAEVDPEALQNLRERLDATLSNLVAAAKTHATSAEIGKTIHVRKATKAEQEQFAPPMAAGQGSSSSATNGYAPSLRSVDELRSAHQRSGSSTSSRNGEDKFSPVSPPRAGSAGRQSLEGRRPSSNMSSSNANSPPPAFDRTIPNSANNKGDSPAAGKNPEDAWAELKPYLEAQTESIVYAIQSVLSGVRSPTPSPTLNENLTQIITIVSSIVAVCKDSFPPGAQQQGEEILRELGEHANKLSEVQAQAEVTKEARQVMAKSSFAVANAMKGLMKLQYQPANTGYPPSSSPPQALDPFFDDDDDDVPDSAFGRNPAMQSKESGLPLARSGAPPAGFGSSQHSLPNTIQPDQWSLEDEQPGSKPFAGSASFSGPSKTHQRKPSSSFKKRWKWPWDKKETVLSGNRVIALNNPDANADFCNNYVSTSKYNVATFVPKFLLEQFSKYANLFFLFTALIQQIPDVSPTNRYTTIAPLSVVLLASAFKETQEDLKRHQSDSELNSRKAKVLTPEGTFVEKKWKDIAVGDVLRLESDEFIPADVILLSSSEPEGFCYIETSNLDGETNLKIKQASPQTSNLTSPNLVTSLHGTLRSEHPNNSLYTYEGTLELISSGGVPKQIPLGPDQLLLRGAQIRNTPWAYGLVVFTGHETKLMRNATAAPIKRTAVERQVNVHIVFLFIFLLALSIGSTIGSSIRSWFFSSQQWYLLEQATITGRAKEFIEDILTFIILYNNLIPISLIVTMEVVKYQQAQLINSDLDMYYAKTDTPALCRTSSLVEELGQIEYVFSDKTGTLTRNEMEFRFCSIGGVAYADVVDESHRGDGDDDKEAWRSFDDLRALASGAQNPFVDVPGDAGAGDEREVANEFLTLLAVCHTVIPEVRDGKMRYQASSPDEAALVAGAELLGYQFHTRKPKSVFVNVHGQSLEYEILNVCEFNSTRKRMSTVVRCPDGKIKLFCKGADTVILERLSENQPFTEKTLLHLEEYATDGLRTLCIASRDIPEAEYRQWSAIYDQAAATINGRGEALDKAAELIERDMFLLGATAIEDKLQEGVPDTIHTLQMAGIKVSYAWFNQHRVMMTNDITQVWVLTGDRQETAINIGMACRLISESMNLVIVNEETAHETEEFLTKRLNAIKSQRNAGDQEDLALVIDGKSLTFALEKEISKTFLELAILCKAVICCRVSPLQKALVVKLVKKNQKSILLAIGDGANDVSMIQAAHVGVGISGVEGLQAARAADVAISQFRFLKKLLLVHGAWSYTRLSKMLLYSFYKNIVLYMTQFWYSFFNNFSGQIAYESWTLSLYNVVFTVLPPLVIGVFDQFVSARILDRYPQLYMLGQRNAFFTRTQFWAWVANALYHSIILFGFSVILFWGDLKQATGFDSGHWFWGTTLYLAVLLTVLGKAALISDLWTKYTVAAIPGSFVFTMLFLPLYAVVAPAIGFSTEYRGIVPRLWTDAVFYFVLLLVPIVCLTRDFVWKYYRRTYMPETYHIAQEIQKYNIPDYRPRQEQFQKAIKKVRAVQRMRRNRGFAFSQTENAARQDQARLIRAYDTSKTGARPTGY</sequence>
<organism evidence="25 26">
    <name type="scientific">Pycnoporus cinnabarinus</name>
    <name type="common">Cinnabar-red polypore</name>
    <name type="synonym">Trametes cinnabarina</name>
    <dbReference type="NCBI Taxonomy" id="5643"/>
    <lineage>
        <taxon>Eukaryota</taxon>
        <taxon>Fungi</taxon>
        <taxon>Dikarya</taxon>
        <taxon>Basidiomycota</taxon>
        <taxon>Agaricomycotina</taxon>
        <taxon>Agaricomycetes</taxon>
        <taxon>Polyporales</taxon>
        <taxon>Polyporaceae</taxon>
        <taxon>Trametes</taxon>
    </lineage>
</organism>
<dbReference type="InterPro" id="IPR023214">
    <property type="entry name" value="HAD_sf"/>
</dbReference>
<feature type="binding site" evidence="20">
    <location>
        <position position="1879"/>
    </location>
    <ligand>
        <name>Mg(2+)</name>
        <dbReference type="ChEBI" id="CHEBI:18420"/>
    </ligand>
</feature>
<feature type="compositionally biased region" description="Basic and acidic residues" evidence="22">
    <location>
        <begin position="204"/>
        <end position="214"/>
    </location>
</feature>
<feature type="binding site" evidence="19">
    <location>
        <position position="1855"/>
    </location>
    <ligand>
        <name>ATP</name>
        <dbReference type="ChEBI" id="CHEBI:30616"/>
    </ligand>
</feature>
<dbReference type="Pfam" id="PF13246">
    <property type="entry name" value="Cation_ATPase"/>
    <property type="match status" value="1"/>
</dbReference>
<dbReference type="SUPFAM" id="SSF81653">
    <property type="entry name" value="Calcium ATPase, transduction domain A"/>
    <property type="match status" value="1"/>
</dbReference>
<comment type="similarity">
    <text evidence="3">Belongs to the cation transport ATPase (P-type) (TC 3.A.3) family. Type IV subfamily.</text>
</comment>
<feature type="binding site" evidence="19">
    <location>
        <position position="1625"/>
    </location>
    <ligand>
        <name>ATP</name>
        <dbReference type="ChEBI" id="CHEBI:30616"/>
    </ligand>
</feature>
<evidence type="ECO:0000256" key="16">
    <source>
        <dbReference type="ARBA" id="ARBA00049128"/>
    </source>
</evidence>
<dbReference type="InterPro" id="IPR006539">
    <property type="entry name" value="P-type_ATPase_IV"/>
</dbReference>
<feature type="transmembrane region" description="Helical" evidence="23">
    <location>
        <begin position="1972"/>
        <end position="1994"/>
    </location>
</feature>
<evidence type="ECO:0000313" key="26">
    <source>
        <dbReference type="Proteomes" id="UP000029665"/>
    </source>
</evidence>
<comment type="subcellular location">
    <subcellularLocation>
        <location evidence="2">Golgi apparatus</location>
        <location evidence="2">trans-Golgi network membrane</location>
        <topology evidence="2">Multi-pass membrane protein</topology>
    </subcellularLocation>
</comment>
<evidence type="ECO:0000256" key="20">
    <source>
        <dbReference type="PIRSR" id="PIRSR606539-3"/>
    </source>
</evidence>
<feature type="compositionally biased region" description="Basic and acidic residues" evidence="22">
    <location>
        <begin position="293"/>
        <end position="316"/>
    </location>
</feature>
<feature type="binding site" evidence="19">
    <location>
        <position position="1561"/>
    </location>
    <ligand>
        <name>ATP</name>
        <dbReference type="ChEBI" id="CHEBI:30616"/>
    </ligand>
</feature>
<keyword evidence="13" id="KW-0333">Golgi apparatus</keyword>
<keyword evidence="10 20" id="KW-0460">Magnesium</keyword>
<keyword evidence="14 23" id="KW-0472">Membrane</keyword>
<dbReference type="InterPro" id="IPR032630">
    <property type="entry name" value="P_typ_ATPase_c"/>
</dbReference>
<evidence type="ECO:0000256" key="3">
    <source>
        <dbReference type="ARBA" id="ARBA00008109"/>
    </source>
</evidence>
<feature type="compositionally biased region" description="Basic residues" evidence="22">
    <location>
        <begin position="1047"/>
        <end position="1059"/>
    </location>
</feature>
<dbReference type="InterPro" id="IPR059000">
    <property type="entry name" value="ATPase_P-type_domA"/>
</dbReference>
<feature type="binding site" evidence="20">
    <location>
        <position position="1458"/>
    </location>
    <ligand>
        <name>Mg(2+)</name>
        <dbReference type="ChEBI" id="CHEBI:18420"/>
    </ligand>
</feature>
<dbReference type="InterPro" id="IPR001757">
    <property type="entry name" value="P_typ_ATPase"/>
</dbReference>
<comment type="cofactor">
    <cofactor evidence="1 20">
        <name>Mg(2+)</name>
        <dbReference type="ChEBI" id="CHEBI:18420"/>
    </cofactor>
</comment>
<feature type="region of interest" description="Disordered" evidence="22">
    <location>
        <begin position="751"/>
        <end position="832"/>
    </location>
</feature>
<dbReference type="HOGENOM" id="CLU_230934_0_0_1"/>
<dbReference type="SUPFAM" id="SSF81665">
    <property type="entry name" value="Calcium ATPase, transmembrane domain M"/>
    <property type="match status" value="1"/>
</dbReference>
<dbReference type="Pfam" id="PF08518">
    <property type="entry name" value="GIT_SHD"/>
    <property type="match status" value="2"/>
</dbReference>
<dbReference type="InterPro" id="IPR008250">
    <property type="entry name" value="ATPase_P-typ_transduc_dom_A_sf"/>
</dbReference>
<evidence type="ECO:0000256" key="22">
    <source>
        <dbReference type="SAM" id="MobiDB-lite"/>
    </source>
</evidence>
<feature type="transmembrane region" description="Helical" evidence="23">
    <location>
        <begin position="1340"/>
        <end position="1362"/>
    </location>
</feature>
<feature type="binding site" evidence="20">
    <location>
        <position position="1456"/>
    </location>
    <ligand>
        <name>Mg(2+)</name>
        <dbReference type="ChEBI" id="CHEBI:18420"/>
    </ligand>
</feature>
<feature type="binding site" evidence="19">
    <location>
        <position position="1758"/>
    </location>
    <ligand>
        <name>ATP</name>
        <dbReference type="ChEBI" id="CHEBI:30616"/>
    </ligand>
</feature>
<evidence type="ECO:0000313" key="25">
    <source>
        <dbReference type="EMBL" id="CDO68649.1"/>
    </source>
</evidence>
<evidence type="ECO:0000256" key="10">
    <source>
        <dbReference type="ARBA" id="ARBA00022842"/>
    </source>
</evidence>
<dbReference type="GO" id="GO:0000287">
    <property type="term" value="F:magnesium ion binding"/>
    <property type="evidence" value="ECO:0007669"/>
    <property type="project" value="InterPro"/>
</dbReference>
<keyword evidence="26" id="KW-1185">Reference proteome</keyword>
<feature type="region of interest" description="Disordered" evidence="22">
    <location>
        <begin position="152"/>
        <end position="397"/>
    </location>
</feature>
<feature type="binding site" evidence="19">
    <location>
        <position position="1602"/>
    </location>
    <ligand>
        <name>ATP</name>
        <dbReference type="ChEBI" id="CHEBI:30616"/>
    </ligand>
</feature>
<protein>
    <recommendedName>
        <fullName evidence="4">P-type phospholipid transporter</fullName>
        <ecNumber evidence="4">7.6.2.1</ecNumber>
    </recommendedName>
</protein>
<dbReference type="InterPro" id="IPR023299">
    <property type="entry name" value="ATPase_P-typ_cyto_dom_N"/>
</dbReference>
<dbReference type="NCBIfam" id="TIGR01652">
    <property type="entry name" value="ATPase-Plipid"/>
    <property type="match status" value="1"/>
</dbReference>
<keyword evidence="7" id="KW-0677">Repeat</keyword>
<name>A0A060S8N4_PYCCI</name>
<comment type="catalytic activity">
    <reaction evidence="17">
        <text>a 1,2-diacyl-sn-glycero-3-phospho-L-serine(out) + ATP + H2O = a 1,2-diacyl-sn-glycero-3-phospho-L-serine(in) + ADP + phosphate + H(+)</text>
        <dbReference type="Rhea" id="RHEA:38567"/>
        <dbReference type="ChEBI" id="CHEBI:15377"/>
        <dbReference type="ChEBI" id="CHEBI:15378"/>
        <dbReference type="ChEBI" id="CHEBI:30616"/>
        <dbReference type="ChEBI" id="CHEBI:43474"/>
        <dbReference type="ChEBI" id="CHEBI:57262"/>
        <dbReference type="ChEBI" id="CHEBI:456216"/>
    </reaction>
    <physiologicalReaction direction="left-to-right" evidence="17">
        <dbReference type="Rhea" id="RHEA:38568"/>
    </physiologicalReaction>
</comment>
<dbReference type="GO" id="GO:0090556">
    <property type="term" value="F:phosphatidylserine floppase activity"/>
    <property type="evidence" value="ECO:0007669"/>
    <property type="project" value="RHEA"/>
</dbReference>
<evidence type="ECO:0000256" key="21">
    <source>
        <dbReference type="SAM" id="Coils"/>
    </source>
</evidence>
<proteinExistence type="inferred from homology"/>
<feature type="compositionally biased region" description="Acidic residues" evidence="22">
    <location>
        <begin position="969"/>
        <end position="978"/>
    </location>
</feature>
<dbReference type="InterPro" id="IPR056439">
    <property type="entry name" value="VBS_C3G9"/>
</dbReference>
<feature type="compositionally biased region" description="Polar residues" evidence="22">
    <location>
        <begin position="1"/>
        <end position="25"/>
    </location>
</feature>
<accession>A0A060S8N4</accession>
<feature type="transmembrane region" description="Helical" evidence="23">
    <location>
        <begin position="2080"/>
        <end position="2103"/>
    </location>
</feature>
<keyword evidence="21" id="KW-0175">Coiled coil</keyword>
<dbReference type="FunFam" id="2.70.150.10:FF:000026">
    <property type="entry name" value="Phospholipid-transporting ATPase"/>
    <property type="match status" value="1"/>
</dbReference>
<feature type="binding site" evidence="19">
    <location>
        <position position="1457"/>
    </location>
    <ligand>
        <name>ATP</name>
        <dbReference type="ChEBI" id="CHEBI:30616"/>
    </ligand>
</feature>
<dbReference type="Pfam" id="PF00122">
    <property type="entry name" value="E1-E2_ATPase"/>
    <property type="match status" value="1"/>
</dbReference>
<dbReference type="SMART" id="SM00555">
    <property type="entry name" value="GIT"/>
    <property type="match status" value="2"/>
</dbReference>
<keyword evidence="8 19" id="KW-0547">Nucleotide-binding</keyword>
<dbReference type="InterPro" id="IPR022018">
    <property type="entry name" value="GIT1_C"/>
</dbReference>
<feature type="binding site" evidence="19">
    <location>
        <position position="1759"/>
    </location>
    <ligand>
        <name>ATP</name>
        <dbReference type="ChEBI" id="CHEBI:30616"/>
    </ligand>
</feature>
<feature type="compositionally biased region" description="Polar residues" evidence="22">
    <location>
        <begin position="381"/>
        <end position="393"/>
    </location>
</feature>
<dbReference type="PROSITE" id="PS00154">
    <property type="entry name" value="ATPASE_E1_E2"/>
    <property type="match status" value="1"/>
</dbReference>
<dbReference type="STRING" id="5643.A0A060S8N4"/>
<keyword evidence="11" id="KW-1278">Translocase</keyword>
<reference evidence="25" key="1">
    <citation type="submission" date="2014-01" db="EMBL/GenBank/DDBJ databases">
        <title>The genome of the white-rot fungus Pycnoporus cinnabarinus: a basidiomycete model with a versatile arsenal for lignocellulosic biomass breakdown.</title>
        <authorList>
            <person name="Levasseur A."/>
            <person name="Lomascolo A."/>
            <person name="Ruiz-Duenas F.J."/>
            <person name="Uzan E."/>
            <person name="Piumi F."/>
            <person name="Kues U."/>
            <person name="Ram A.F.J."/>
            <person name="Murat C."/>
            <person name="Haon M."/>
            <person name="Benoit I."/>
            <person name="Arfi Y."/>
            <person name="Chevret D."/>
            <person name="Drula E."/>
            <person name="Kwon M.J."/>
            <person name="Gouret P."/>
            <person name="Lesage-Meessen L."/>
            <person name="Lombard V."/>
            <person name="Mariette J."/>
            <person name="Noirot C."/>
            <person name="Park J."/>
            <person name="Patyshakuliyeva A."/>
            <person name="Wieneger R.A.B."/>
            <person name="Wosten H.A.B."/>
            <person name="Martin F."/>
            <person name="Coutinho P.M."/>
            <person name="de Vries R."/>
            <person name="Martinez A.T."/>
            <person name="Klopp C."/>
            <person name="Pontarotti P."/>
            <person name="Henrissat B."/>
            <person name="Record E."/>
        </authorList>
    </citation>
    <scope>NUCLEOTIDE SEQUENCE [LARGE SCALE GENOMIC DNA]</scope>
    <source>
        <strain evidence="25">BRFM137</strain>
    </source>
</reference>
<feature type="binding site" evidence="19">
    <location>
        <position position="1849"/>
    </location>
    <ligand>
        <name>ATP</name>
        <dbReference type="ChEBI" id="CHEBI:30616"/>
    </ligand>
</feature>
<feature type="transmembrane region" description="Helical" evidence="23">
    <location>
        <begin position="2123"/>
        <end position="2142"/>
    </location>
</feature>
<feature type="binding site" evidence="19">
    <location>
        <position position="1879"/>
    </location>
    <ligand>
        <name>ATP</name>
        <dbReference type="ChEBI" id="CHEBI:30616"/>
    </ligand>
</feature>
<evidence type="ECO:0000256" key="23">
    <source>
        <dbReference type="SAM" id="Phobius"/>
    </source>
</evidence>
<dbReference type="SUPFAM" id="SSF56784">
    <property type="entry name" value="HAD-like"/>
    <property type="match status" value="1"/>
</dbReference>
<comment type="caution">
    <text evidence="25">The sequence shown here is derived from an EMBL/GenBank/DDBJ whole genome shotgun (WGS) entry which is preliminary data.</text>
</comment>
<dbReference type="GO" id="GO:0006892">
    <property type="term" value="P:post-Golgi vesicle-mediated transport"/>
    <property type="evidence" value="ECO:0007669"/>
    <property type="project" value="TreeGrafter"/>
</dbReference>
<feature type="domain" description="GIT Spa2 homology (SHD)" evidence="24">
    <location>
        <begin position="123"/>
        <end position="153"/>
    </location>
</feature>
<evidence type="ECO:0000256" key="18">
    <source>
        <dbReference type="PIRSR" id="PIRSR606539-1"/>
    </source>
</evidence>
<keyword evidence="9 19" id="KW-0067">ATP-binding</keyword>
<dbReference type="InterPro" id="IPR013724">
    <property type="entry name" value="GIT_SHD"/>
</dbReference>
<feature type="binding site" evidence="19">
    <location>
        <position position="1456"/>
    </location>
    <ligand>
        <name>ATP</name>
        <dbReference type="ChEBI" id="CHEBI:30616"/>
    </ligand>
</feature>
<dbReference type="Gene3D" id="2.70.150.10">
    <property type="entry name" value="Calcium-transporting ATPase, cytoplasmic transduction domain A"/>
    <property type="match status" value="1"/>
</dbReference>
<dbReference type="Gene3D" id="3.40.1110.10">
    <property type="entry name" value="Calcium-transporting ATPase, cytoplasmic domain N"/>
    <property type="match status" value="1"/>
</dbReference>
<keyword evidence="12 23" id="KW-1133">Transmembrane helix</keyword>
<dbReference type="NCBIfam" id="TIGR01494">
    <property type="entry name" value="ATPase_P-type"/>
    <property type="match status" value="3"/>
</dbReference>
<feature type="region of interest" description="Disordered" evidence="22">
    <location>
        <begin position="1"/>
        <end position="45"/>
    </location>
</feature>
<keyword evidence="6 20" id="KW-0479">Metal-binding</keyword>
<dbReference type="SUPFAM" id="SSF81660">
    <property type="entry name" value="Metal cation-transporting ATPase, ATP-binding domain N"/>
    <property type="match status" value="1"/>
</dbReference>
<feature type="coiled-coil region" evidence="21">
    <location>
        <begin position="423"/>
        <end position="593"/>
    </location>
</feature>
<evidence type="ECO:0000256" key="7">
    <source>
        <dbReference type="ARBA" id="ARBA00022737"/>
    </source>
</evidence>
<feature type="active site" description="4-aspartylphosphate intermediate" evidence="18">
    <location>
        <position position="1456"/>
    </location>
</feature>
<dbReference type="EMBL" id="CCBP010000022">
    <property type="protein sequence ID" value="CDO68649.1"/>
    <property type="molecule type" value="Genomic_DNA"/>
</dbReference>
<evidence type="ECO:0000256" key="2">
    <source>
        <dbReference type="ARBA" id="ARBA00004166"/>
    </source>
</evidence>
<gene>
    <name evidence="25" type="ORF">BN946_scf184382.g6</name>
</gene>
<evidence type="ECO:0000256" key="1">
    <source>
        <dbReference type="ARBA" id="ARBA00001946"/>
    </source>
</evidence>
<dbReference type="GO" id="GO:0005886">
    <property type="term" value="C:plasma membrane"/>
    <property type="evidence" value="ECO:0007669"/>
    <property type="project" value="TreeGrafter"/>
</dbReference>
<evidence type="ECO:0000256" key="9">
    <source>
        <dbReference type="ARBA" id="ARBA00022840"/>
    </source>
</evidence>
<feature type="compositionally biased region" description="Low complexity" evidence="22">
    <location>
        <begin position="253"/>
        <end position="272"/>
    </location>
</feature>
<feature type="binding site" evidence="19">
    <location>
        <position position="1757"/>
    </location>
    <ligand>
        <name>ATP</name>
        <dbReference type="ChEBI" id="CHEBI:30616"/>
    </ligand>
</feature>
<evidence type="ECO:0000256" key="5">
    <source>
        <dbReference type="ARBA" id="ARBA00022692"/>
    </source>
</evidence>
<evidence type="ECO:0000256" key="6">
    <source>
        <dbReference type="ARBA" id="ARBA00022723"/>
    </source>
</evidence>
<dbReference type="InterPro" id="IPR032631">
    <property type="entry name" value="P-type_ATPase_N"/>
</dbReference>
<evidence type="ECO:0000256" key="4">
    <source>
        <dbReference type="ARBA" id="ARBA00012189"/>
    </source>
</evidence>
<keyword evidence="5 23" id="KW-0812">Transmembrane</keyword>
<comment type="catalytic activity">
    <reaction evidence="16">
        <text>a 1,2-diacyl-sn-glycero-3-phosphoethanolamine(out) + ATP + H2O = a 1,2-diacyl-sn-glycero-3-phosphoethanolamine(in) + ADP + phosphate + H(+)</text>
        <dbReference type="Rhea" id="RHEA:66132"/>
        <dbReference type="ChEBI" id="CHEBI:15377"/>
        <dbReference type="ChEBI" id="CHEBI:15378"/>
        <dbReference type="ChEBI" id="CHEBI:30616"/>
        <dbReference type="ChEBI" id="CHEBI:43474"/>
        <dbReference type="ChEBI" id="CHEBI:64612"/>
        <dbReference type="ChEBI" id="CHEBI:456216"/>
    </reaction>
    <physiologicalReaction direction="left-to-right" evidence="16">
        <dbReference type="Rhea" id="RHEA:66133"/>
    </physiologicalReaction>
</comment>
<feature type="binding site" evidence="20">
    <location>
        <position position="1875"/>
    </location>
    <ligand>
        <name>Mg(2+)</name>
        <dbReference type="ChEBI" id="CHEBI:18420"/>
    </ligand>
</feature>
<dbReference type="OrthoDB" id="377733at2759"/>
<dbReference type="InterPro" id="IPR036412">
    <property type="entry name" value="HAD-like_sf"/>
</dbReference>